<evidence type="ECO:0000313" key="1">
    <source>
        <dbReference type="EMBL" id="CAB4276886.1"/>
    </source>
</evidence>
<dbReference type="Proteomes" id="UP000507222">
    <property type="component" value="Unassembled WGS sequence"/>
</dbReference>
<dbReference type="EMBL" id="CAEKDK010000004">
    <property type="protein sequence ID" value="CAB4276886.1"/>
    <property type="molecule type" value="Genomic_DNA"/>
</dbReference>
<organism evidence="1 2">
    <name type="scientific">Prunus armeniaca</name>
    <name type="common">Apricot</name>
    <name type="synonym">Armeniaca vulgaris</name>
    <dbReference type="NCBI Taxonomy" id="36596"/>
    <lineage>
        <taxon>Eukaryota</taxon>
        <taxon>Viridiplantae</taxon>
        <taxon>Streptophyta</taxon>
        <taxon>Embryophyta</taxon>
        <taxon>Tracheophyta</taxon>
        <taxon>Spermatophyta</taxon>
        <taxon>Magnoliopsida</taxon>
        <taxon>eudicotyledons</taxon>
        <taxon>Gunneridae</taxon>
        <taxon>Pentapetalae</taxon>
        <taxon>rosids</taxon>
        <taxon>fabids</taxon>
        <taxon>Rosales</taxon>
        <taxon>Rosaceae</taxon>
        <taxon>Amygdaloideae</taxon>
        <taxon>Amygdaleae</taxon>
        <taxon>Prunus</taxon>
    </lineage>
</organism>
<proteinExistence type="predicted"/>
<protein>
    <submittedName>
        <fullName evidence="1">Uncharacterized protein</fullName>
    </submittedName>
</protein>
<reference evidence="1 2" key="1">
    <citation type="submission" date="2020-05" db="EMBL/GenBank/DDBJ databases">
        <authorList>
            <person name="Campoy J."/>
            <person name="Schneeberger K."/>
            <person name="Spophaly S."/>
        </authorList>
    </citation>
    <scope>NUCLEOTIDE SEQUENCE [LARGE SCALE GENOMIC DNA]</scope>
    <source>
        <strain evidence="1">PruArmRojPasFocal</strain>
    </source>
</reference>
<dbReference type="AlphaFoldDB" id="A0A6J5UK44"/>
<name>A0A6J5UK44_PRUAR</name>
<accession>A0A6J5UK44</accession>
<evidence type="ECO:0000313" key="2">
    <source>
        <dbReference type="Proteomes" id="UP000507222"/>
    </source>
</evidence>
<sequence>MSAANEKALSRMHAYVNRVDGDPKMLKWAKKKNGMRRKESNRLKIEVQGKWCDAASSSPDWWPTAAASCSCGVFDHFYF</sequence>
<gene>
    <name evidence="1" type="ORF">CURHAP_LOCUS26211</name>
</gene>